<evidence type="ECO:0000313" key="6">
    <source>
        <dbReference type="Proteomes" id="UP001612741"/>
    </source>
</evidence>
<gene>
    <name evidence="5" type="ORF">ACIBG2_31035</name>
</gene>
<evidence type="ECO:0000256" key="1">
    <source>
        <dbReference type="ARBA" id="ARBA00006284"/>
    </source>
</evidence>
<name>A0ABW7Z0Z2_9ACTN</name>
<dbReference type="PANTHER" id="PTHR21599:SF0">
    <property type="entry name" value="GLYCERATE KINASE"/>
    <property type="match status" value="1"/>
</dbReference>
<evidence type="ECO:0000256" key="2">
    <source>
        <dbReference type="ARBA" id="ARBA00022679"/>
    </source>
</evidence>
<dbReference type="InterPro" id="IPR036129">
    <property type="entry name" value="Glycerate_kinase_sf"/>
</dbReference>
<dbReference type="SUPFAM" id="SSF110738">
    <property type="entry name" value="Glycerate kinase I"/>
    <property type="match status" value="1"/>
</dbReference>
<dbReference type="RefSeq" id="WP_397086696.1">
    <property type="nucleotide sequence ID" value="NZ_JBITGY010000008.1"/>
</dbReference>
<evidence type="ECO:0000256" key="4">
    <source>
        <dbReference type="PIRNR" id="PIRNR006078"/>
    </source>
</evidence>
<dbReference type="Gene3D" id="3.40.50.10350">
    <property type="entry name" value="Glycerate kinase, domain 1"/>
    <property type="match status" value="1"/>
</dbReference>
<keyword evidence="6" id="KW-1185">Reference proteome</keyword>
<accession>A0ABW7Z0Z2</accession>
<dbReference type="Proteomes" id="UP001612741">
    <property type="component" value="Unassembled WGS sequence"/>
</dbReference>
<dbReference type="Gene3D" id="3.90.1510.10">
    <property type="entry name" value="Glycerate kinase, domain 2"/>
    <property type="match status" value="1"/>
</dbReference>
<comment type="similarity">
    <text evidence="1 4">Belongs to the glycerate kinase type-1 family.</text>
</comment>
<reference evidence="5 6" key="1">
    <citation type="submission" date="2024-10" db="EMBL/GenBank/DDBJ databases">
        <title>The Natural Products Discovery Center: Release of the First 8490 Sequenced Strains for Exploring Actinobacteria Biosynthetic Diversity.</title>
        <authorList>
            <person name="Kalkreuter E."/>
            <person name="Kautsar S.A."/>
            <person name="Yang D."/>
            <person name="Bader C.D."/>
            <person name="Teijaro C.N."/>
            <person name="Fluegel L."/>
            <person name="Davis C.M."/>
            <person name="Simpson J.R."/>
            <person name="Lauterbach L."/>
            <person name="Steele A.D."/>
            <person name="Gui C."/>
            <person name="Meng S."/>
            <person name="Li G."/>
            <person name="Viehrig K."/>
            <person name="Ye F."/>
            <person name="Su P."/>
            <person name="Kiefer A.F."/>
            <person name="Nichols A."/>
            <person name="Cepeda A.J."/>
            <person name="Yan W."/>
            <person name="Fan B."/>
            <person name="Jiang Y."/>
            <person name="Adhikari A."/>
            <person name="Zheng C.-J."/>
            <person name="Schuster L."/>
            <person name="Cowan T.M."/>
            <person name="Smanski M.J."/>
            <person name="Chevrette M.G."/>
            <person name="De Carvalho L.P.S."/>
            <person name="Shen B."/>
        </authorList>
    </citation>
    <scope>NUCLEOTIDE SEQUENCE [LARGE SCALE GENOMIC DNA]</scope>
    <source>
        <strain evidence="5 6">NPDC050545</strain>
    </source>
</reference>
<dbReference type="NCBIfam" id="TIGR00045">
    <property type="entry name" value="glycerate kinase"/>
    <property type="match status" value="1"/>
</dbReference>
<protein>
    <submittedName>
        <fullName evidence="5">Glycerate kinase</fullName>
    </submittedName>
</protein>
<evidence type="ECO:0000313" key="5">
    <source>
        <dbReference type="EMBL" id="MFI6501852.1"/>
    </source>
</evidence>
<proteinExistence type="inferred from homology"/>
<dbReference type="PANTHER" id="PTHR21599">
    <property type="entry name" value="GLYCERATE KINASE"/>
    <property type="match status" value="1"/>
</dbReference>
<keyword evidence="2 4" id="KW-0808">Transferase</keyword>
<dbReference type="PIRSF" id="PIRSF006078">
    <property type="entry name" value="GlxK"/>
    <property type="match status" value="1"/>
</dbReference>
<dbReference type="Pfam" id="PF02595">
    <property type="entry name" value="Gly_kinase"/>
    <property type="match status" value="1"/>
</dbReference>
<dbReference type="GO" id="GO:0016301">
    <property type="term" value="F:kinase activity"/>
    <property type="evidence" value="ECO:0007669"/>
    <property type="project" value="UniProtKB-KW"/>
</dbReference>
<dbReference type="InterPro" id="IPR004381">
    <property type="entry name" value="Glycerate_kinase"/>
</dbReference>
<dbReference type="InterPro" id="IPR018197">
    <property type="entry name" value="Glycerate_kinase_RE-like"/>
</dbReference>
<comment type="caution">
    <text evidence="5">The sequence shown here is derived from an EMBL/GenBank/DDBJ whole genome shotgun (WGS) entry which is preliminary data.</text>
</comment>
<dbReference type="InterPro" id="IPR018193">
    <property type="entry name" value="Glyc_kinase_flavodox-like_fold"/>
</dbReference>
<organism evidence="5 6">
    <name type="scientific">Nonomuraea typhae</name>
    <dbReference type="NCBI Taxonomy" id="2603600"/>
    <lineage>
        <taxon>Bacteria</taxon>
        <taxon>Bacillati</taxon>
        <taxon>Actinomycetota</taxon>
        <taxon>Actinomycetes</taxon>
        <taxon>Streptosporangiales</taxon>
        <taxon>Streptosporangiaceae</taxon>
        <taxon>Nonomuraea</taxon>
    </lineage>
</organism>
<keyword evidence="3 4" id="KW-0418">Kinase</keyword>
<sequence length="371" mass="37012">MSVLIAPDKFKGSLTAREVTEHLTAGLTGRMPGIPVVGLPVADGGEGTLEAALAAGFRQVTVHAEGPTGRPVTTSYAERDGVAVIELADVSGLGRLPGPPAPRTASSYGTGQLIGAALDGGCRRIVLGLGGSACTDGGAGMAEALGAQLVGVTERGGAALAGIDRLDLSQLHPRLAEVDIDIAIDVDNPLLGSYGAAAVYGPQKGATEGDVADLENALTRWSHSVAAATGIDAACVPGAGAAGGVGYAALTILRGRLRSGIDLILDLVGFPAHLAAAQLVVTGEGSLDHQTARGKAPAGVAARAVAAGKPVVAVAGRSLLPPAAIDRLGFNRVYPLSSLEPDGKRSMLHAGPLLEVVGRTIADDWLADAVG</sequence>
<dbReference type="EMBL" id="JBITGY010000008">
    <property type="protein sequence ID" value="MFI6501852.1"/>
    <property type="molecule type" value="Genomic_DNA"/>
</dbReference>
<evidence type="ECO:0000256" key="3">
    <source>
        <dbReference type="ARBA" id="ARBA00022777"/>
    </source>
</evidence>